<evidence type="ECO:0000313" key="3">
    <source>
        <dbReference type="Proteomes" id="UP000679126"/>
    </source>
</evidence>
<dbReference type="Proteomes" id="UP000679126">
    <property type="component" value="Unassembled WGS sequence"/>
</dbReference>
<sequence length="211" mass="24443">MPCTLKTYRLKGIVPVFLFGILPMLTAFAAAAQVSKYEIRFGNNVVGLLEVKQETAGSNRKLSIRSRVQSKLFSRMETDIHAEYRHNVLHAASMKRLNNGQETLTEKNEKGYSAVFRGDKNEKKDKKIHLPEQQITYCVSDLYFTEPRDIKKVYSETQGRMLDIQQLPDKTYALIMPEGKRNIYRYIKGRLVEVEINHQLGKAWFKLIENK</sequence>
<dbReference type="Pfam" id="PF19630">
    <property type="entry name" value="DUF6134"/>
    <property type="match status" value="1"/>
</dbReference>
<evidence type="ECO:0008006" key="4">
    <source>
        <dbReference type="Google" id="ProtNLM"/>
    </source>
</evidence>
<proteinExistence type="predicted"/>
<keyword evidence="1" id="KW-0812">Transmembrane</keyword>
<dbReference type="RefSeq" id="WP_209146350.1">
    <property type="nucleotide sequence ID" value="NZ_JAGHKP010000002.1"/>
</dbReference>
<accession>A0ABS3YFC6</accession>
<keyword evidence="1" id="KW-0472">Membrane</keyword>
<protein>
    <recommendedName>
        <fullName evidence="4">GLPGLI family protein</fullName>
    </recommendedName>
</protein>
<dbReference type="EMBL" id="JAGHKP010000002">
    <property type="protein sequence ID" value="MBO9153386.1"/>
    <property type="molecule type" value="Genomic_DNA"/>
</dbReference>
<dbReference type="InterPro" id="IPR045767">
    <property type="entry name" value="DUF6134"/>
</dbReference>
<comment type="caution">
    <text evidence="2">The sequence shown here is derived from an EMBL/GenBank/DDBJ whole genome shotgun (WGS) entry which is preliminary data.</text>
</comment>
<name>A0ABS3YFC6_9BACT</name>
<evidence type="ECO:0000313" key="2">
    <source>
        <dbReference type="EMBL" id="MBO9153386.1"/>
    </source>
</evidence>
<reference evidence="3" key="1">
    <citation type="submission" date="2021-03" db="EMBL/GenBank/DDBJ databases">
        <title>Assistant Professor.</title>
        <authorList>
            <person name="Huq M.A."/>
        </authorList>
    </citation>
    <scope>NUCLEOTIDE SEQUENCE [LARGE SCALE GENOMIC DNA]</scope>
    <source>
        <strain evidence="3">MAH-28</strain>
    </source>
</reference>
<keyword evidence="1" id="KW-1133">Transmembrane helix</keyword>
<gene>
    <name evidence="2" type="ORF">J7I43_14255</name>
</gene>
<feature type="transmembrane region" description="Helical" evidence="1">
    <location>
        <begin position="12"/>
        <end position="32"/>
    </location>
</feature>
<organism evidence="2 3">
    <name type="scientific">Chitinophaga chungangae</name>
    <dbReference type="NCBI Taxonomy" id="2821488"/>
    <lineage>
        <taxon>Bacteria</taxon>
        <taxon>Pseudomonadati</taxon>
        <taxon>Bacteroidota</taxon>
        <taxon>Chitinophagia</taxon>
        <taxon>Chitinophagales</taxon>
        <taxon>Chitinophagaceae</taxon>
        <taxon>Chitinophaga</taxon>
    </lineage>
</organism>
<evidence type="ECO:0000256" key="1">
    <source>
        <dbReference type="SAM" id="Phobius"/>
    </source>
</evidence>
<keyword evidence="3" id="KW-1185">Reference proteome</keyword>